<dbReference type="PRINTS" id="PR00035">
    <property type="entry name" value="HTHGNTR"/>
</dbReference>
<organism evidence="5 6">
    <name type="scientific">Lederbergia galactosidilytica</name>
    <dbReference type="NCBI Taxonomy" id="217031"/>
    <lineage>
        <taxon>Bacteria</taxon>
        <taxon>Bacillati</taxon>
        <taxon>Bacillota</taxon>
        <taxon>Bacilli</taxon>
        <taxon>Bacillales</taxon>
        <taxon>Bacillaceae</taxon>
        <taxon>Lederbergia</taxon>
    </lineage>
</organism>
<dbReference type="InterPro" id="IPR008920">
    <property type="entry name" value="TF_FadR/GntR_C"/>
</dbReference>
<dbReference type="GO" id="GO:0003700">
    <property type="term" value="F:DNA-binding transcription factor activity"/>
    <property type="evidence" value="ECO:0007669"/>
    <property type="project" value="InterPro"/>
</dbReference>
<dbReference type="PANTHER" id="PTHR43537">
    <property type="entry name" value="TRANSCRIPTIONAL REGULATOR, GNTR FAMILY"/>
    <property type="match status" value="1"/>
</dbReference>
<dbReference type="SMART" id="SM00345">
    <property type="entry name" value="HTH_GNTR"/>
    <property type="match status" value="1"/>
</dbReference>
<accession>A0A177ZTL9</accession>
<dbReference type="SMART" id="SM00895">
    <property type="entry name" value="FCD"/>
    <property type="match status" value="1"/>
</dbReference>
<evidence type="ECO:0000256" key="1">
    <source>
        <dbReference type="ARBA" id="ARBA00023015"/>
    </source>
</evidence>
<dbReference type="PROSITE" id="PS50949">
    <property type="entry name" value="HTH_GNTR"/>
    <property type="match status" value="1"/>
</dbReference>
<dbReference type="CDD" id="cd07377">
    <property type="entry name" value="WHTH_GntR"/>
    <property type="match status" value="1"/>
</dbReference>
<dbReference type="InterPro" id="IPR011711">
    <property type="entry name" value="GntR_C"/>
</dbReference>
<name>A0A177ZTL9_9BACI</name>
<evidence type="ECO:0000256" key="3">
    <source>
        <dbReference type="ARBA" id="ARBA00023163"/>
    </source>
</evidence>
<reference evidence="5 6" key="1">
    <citation type="submission" date="2015-05" db="EMBL/GenBank/DDBJ databases">
        <title>Comparison of genome.</title>
        <authorList>
            <person name="Zheng Z."/>
            <person name="Sun M."/>
        </authorList>
    </citation>
    <scope>NUCLEOTIDE SEQUENCE [LARGE SCALE GENOMIC DNA]</scope>
    <source>
        <strain evidence="5 6">G25-74</strain>
    </source>
</reference>
<proteinExistence type="predicted"/>
<dbReference type="STRING" id="217031.ABB05_10830"/>
<evidence type="ECO:0000313" key="5">
    <source>
        <dbReference type="EMBL" id="OAK71235.1"/>
    </source>
</evidence>
<dbReference type="Gene3D" id="1.10.10.10">
    <property type="entry name" value="Winged helix-like DNA-binding domain superfamily/Winged helix DNA-binding domain"/>
    <property type="match status" value="1"/>
</dbReference>
<gene>
    <name evidence="5" type="ORF">ABB05_10830</name>
</gene>
<keyword evidence="6" id="KW-1185">Reference proteome</keyword>
<evidence type="ECO:0000313" key="6">
    <source>
        <dbReference type="Proteomes" id="UP000077881"/>
    </source>
</evidence>
<comment type="caution">
    <text evidence="5">The sequence shown here is derived from an EMBL/GenBank/DDBJ whole genome shotgun (WGS) entry which is preliminary data.</text>
</comment>
<dbReference type="Pfam" id="PF07729">
    <property type="entry name" value="FCD"/>
    <property type="match status" value="1"/>
</dbReference>
<evidence type="ECO:0000259" key="4">
    <source>
        <dbReference type="PROSITE" id="PS50949"/>
    </source>
</evidence>
<dbReference type="Gene3D" id="1.20.120.530">
    <property type="entry name" value="GntR ligand-binding domain-like"/>
    <property type="match status" value="1"/>
</dbReference>
<dbReference type="GO" id="GO:0003677">
    <property type="term" value="F:DNA binding"/>
    <property type="evidence" value="ECO:0007669"/>
    <property type="project" value="UniProtKB-KW"/>
</dbReference>
<feature type="domain" description="HTH gntR-type" evidence="4">
    <location>
        <begin position="21"/>
        <end position="89"/>
    </location>
</feature>
<dbReference type="SUPFAM" id="SSF46785">
    <property type="entry name" value="Winged helix' DNA-binding domain"/>
    <property type="match status" value="1"/>
</dbReference>
<keyword evidence="1" id="KW-0805">Transcription regulation</keyword>
<dbReference type="EMBL" id="LDJR01000046">
    <property type="protein sequence ID" value="OAK71235.1"/>
    <property type="molecule type" value="Genomic_DNA"/>
</dbReference>
<dbReference type="InterPro" id="IPR036390">
    <property type="entry name" value="WH_DNA-bd_sf"/>
</dbReference>
<dbReference type="SUPFAM" id="SSF48008">
    <property type="entry name" value="GntR ligand-binding domain-like"/>
    <property type="match status" value="1"/>
</dbReference>
<protein>
    <submittedName>
        <fullName evidence="5">GntR family transcriptional regulator</fullName>
    </submittedName>
</protein>
<dbReference type="PANTHER" id="PTHR43537:SF47">
    <property type="entry name" value="REGULATORY PROTEIN GNTR HTH"/>
    <property type="match status" value="1"/>
</dbReference>
<dbReference type="Proteomes" id="UP000077881">
    <property type="component" value="Unassembled WGS sequence"/>
</dbReference>
<dbReference type="AlphaFoldDB" id="A0A177ZTL9"/>
<dbReference type="InterPro" id="IPR036388">
    <property type="entry name" value="WH-like_DNA-bd_sf"/>
</dbReference>
<dbReference type="InterPro" id="IPR000524">
    <property type="entry name" value="Tscrpt_reg_HTH_GntR"/>
</dbReference>
<dbReference type="Pfam" id="PF00392">
    <property type="entry name" value="GntR"/>
    <property type="match status" value="1"/>
</dbReference>
<keyword evidence="3" id="KW-0804">Transcription</keyword>
<sequence>MPIILQIFRGVFILFKKTSRVSLVEQVVMQIESLIEKGHWEIGDKLPPELELMEEFDVSRNTLREAIRALVHAGLLETRQGSGTIVRSSSSLGVAMERHIEKSNLMETLEVRLALEREAAQLAAVHRTSRDLQQLENCMDQCRDALNREAIEDFITADMAFHKAMVKASHNQLLQELYEYMTAPLYASIRKLMITNTPLACEKVIHSELLEAIREQNLEDATKYVNEYIYNFKQGLELETKEGNT</sequence>
<evidence type="ECO:0000256" key="2">
    <source>
        <dbReference type="ARBA" id="ARBA00023125"/>
    </source>
</evidence>
<dbReference type="PATRIC" id="fig|217031.6.peg.2308"/>
<keyword evidence="2" id="KW-0238">DNA-binding</keyword>